<organism evidence="2 3">
    <name type="scientific">Sphingomonas guangdongensis</name>
    <dbReference type="NCBI Taxonomy" id="1141890"/>
    <lineage>
        <taxon>Bacteria</taxon>
        <taxon>Pseudomonadati</taxon>
        <taxon>Pseudomonadota</taxon>
        <taxon>Alphaproteobacteria</taxon>
        <taxon>Sphingomonadales</taxon>
        <taxon>Sphingomonadaceae</taxon>
        <taxon>Sphingomonas</taxon>
    </lineage>
</organism>
<dbReference type="EMBL" id="OBMI01000002">
    <property type="protein sequence ID" value="SOB86618.1"/>
    <property type="molecule type" value="Genomic_DNA"/>
</dbReference>
<evidence type="ECO:0000313" key="2">
    <source>
        <dbReference type="EMBL" id="SOB86618.1"/>
    </source>
</evidence>
<name>A0A285QYS6_9SPHN</name>
<gene>
    <name evidence="2" type="ORF">SAMN06297144_1725</name>
</gene>
<dbReference type="AlphaFoldDB" id="A0A285QYS6"/>
<sequence>MLLRILPLLVLANPLLAAAPHSGVVIHDGFEPSDVALFAAACAGVWLARRSMRARFRRKD</sequence>
<keyword evidence="3" id="KW-1185">Reference proteome</keyword>
<feature type="signal peptide" evidence="1">
    <location>
        <begin position="1"/>
        <end position="17"/>
    </location>
</feature>
<protein>
    <submittedName>
        <fullName evidence="2">PEP-CTERM protein-sorting domain-containing protein</fullName>
    </submittedName>
</protein>
<evidence type="ECO:0000313" key="3">
    <source>
        <dbReference type="Proteomes" id="UP000219494"/>
    </source>
</evidence>
<proteinExistence type="predicted"/>
<reference evidence="2 3" key="1">
    <citation type="submission" date="2017-07" db="EMBL/GenBank/DDBJ databases">
        <authorList>
            <person name="Sun Z.S."/>
            <person name="Albrecht U."/>
            <person name="Echele G."/>
            <person name="Lee C.C."/>
        </authorList>
    </citation>
    <scope>NUCLEOTIDE SEQUENCE [LARGE SCALE GENOMIC DNA]</scope>
    <source>
        <strain evidence="2 3">CGMCC 1.12672</strain>
    </source>
</reference>
<feature type="chain" id="PRO_5013352446" evidence="1">
    <location>
        <begin position="18"/>
        <end position="60"/>
    </location>
</feature>
<accession>A0A285QYS6</accession>
<evidence type="ECO:0000256" key="1">
    <source>
        <dbReference type="SAM" id="SignalP"/>
    </source>
</evidence>
<keyword evidence="1" id="KW-0732">Signal</keyword>
<dbReference type="RefSeq" id="WP_097063620.1">
    <property type="nucleotide sequence ID" value="NZ_OBMI01000002.1"/>
</dbReference>
<dbReference type="Proteomes" id="UP000219494">
    <property type="component" value="Unassembled WGS sequence"/>
</dbReference>